<reference evidence="1" key="2">
    <citation type="submission" date="2025-08" db="UniProtKB">
        <authorList>
            <consortium name="Ensembl"/>
        </authorList>
    </citation>
    <scope>IDENTIFICATION</scope>
</reference>
<evidence type="ECO:0000313" key="2">
    <source>
        <dbReference type="Proteomes" id="UP000314982"/>
    </source>
</evidence>
<dbReference type="STRING" id="62062.ENSHHUP00000029475"/>
<reference evidence="2" key="1">
    <citation type="submission" date="2018-06" db="EMBL/GenBank/DDBJ databases">
        <title>Genome assembly of Danube salmon.</title>
        <authorList>
            <person name="Macqueen D.J."/>
            <person name="Gundappa M.K."/>
        </authorList>
    </citation>
    <scope>NUCLEOTIDE SEQUENCE [LARGE SCALE GENOMIC DNA]</scope>
</reference>
<name>A0A4W5LX09_9TELE</name>
<accession>A0A4W5LX09</accession>
<reference evidence="1" key="3">
    <citation type="submission" date="2025-09" db="UniProtKB">
        <authorList>
            <consortium name="Ensembl"/>
        </authorList>
    </citation>
    <scope>IDENTIFICATION</scope>
</reference>
<dbReference type="AlphaFoldDB" id="A0A4W5LX09"/>
<organism evidence="1 2">
    <name type="scientific">Hucho hucho</name>
    <name type="common">huchen</name>
    <dbReference type="NCBI Taxonomy" id="62062"/>
    <lineage>
        <taxon>Eukaryota</taxon>
        <taxon>Metazoa</taxon>
        <taxon>Chordata</taxon>
        <taxon>Craniata</taxon>
        <taxon>Vertebrata</taxon>
        <taxon>Euteleostomi</taxon>
        <taxon>Actinopterygii</taxon>
        <taxon>Neopterygii</taxon>
        <taxon>Teleostei</taxon>
        <taxon>Protacanthopterygii</taxon>
        <taxon>Salmoniformes</taxon>
        <taxon>Salmonidae</taxon>
        <taxon>Salmoninae</taxon>
        <taxon>Hucho</taxon>
    </lineage>
</organism>
<evidence type="ECO:0000313" key="1">
    <source>
        <dbReference type="Ensembl" id="ENSHHUP00000029475.1"/>
    </source>
</evidence>
<dbReference type="Ensembl" id="ENSHHUT00000030697.1">
    <property type="protein sequence ID" value="ENSHHUP00000029475.1"/>
    <property type="gene ID" value="ENSHHUG00000018788.1"/>
</dbReference>
<proteinExistence type="predicted"/>
<sequence>MCSRSFVSSGTKPNQRAVLDRPIEEAELCSAIKTTPKNKSPGPDGWPAAFFQVAPETFAAILVRVFAYQRSVRGVLLEHQRRNSVTLLYKKGDRSDPGNYRPIALIPVEVKFLSRVLARRL</sequence>
<evidence type="ECO:0008006" key="3">
    <source>
        <dbReference type="Google" id="ProtNLM"/>
    </source>
</evidence>
<dbReference type="Proteomes" id="UP000314982">
    <property type="component" value="Unassembled WGS sequence"/>
</dbReference>
<dbReference type="PANTHER" id="PTHR19446">
    <property type="entry name" value="REVERSE TRANSCRIPTASES"/>
    <property type="match status" value="1"/>
</dbReference>
<keyword evidence="2" id="KW-1185">Reference proteome</keyword>
<protein>
    <recommendedName>
        <fullName evidence="3">Reverse transcriptase domain-containing protein</fullName>
    </recommendedName>
</protein>